<dbReference type="Proteomes" id="UP000318288">
    <property type="component" value="Unassembled WGS sequence"/>
</dbReference>
<reference evidence="2 3" key="1">
    <citation type="submission" date="2019-02" db="EMBL/GenBank/DDBJ databases">
        <title>Deep-cultivation of Planctomycetes and their phenomic and genomic characterization uncovers novel biology.</title>
        <authorList>
            <person name="Wiegand S."/>
            <person name="Jogler M."/>
            <person name="Boedeker C."/>
            <person name="Pinto D."/>
            <person name="Vollmers J."/>
            <person name="Rivas-Marin E."/>
            <person name="Kohn T."/>
            <person name="Peeters S.H."/>
            <person name="Heuer A."/>
            <person name="Rast P."/>
            <person name="Oberbeckmann S."/>
            <person name="Bunk B."/>
            <person name="Jeske O."/>
            <person name="Meyerdierks A."/>
            <person name="Storesund J.E."/>
            <person name="Kallscheuer N."/>
            <person name="Luecker S."/>
            <person name="Lage O.M."/>
            <person name="Pohl T."/>
            <person name="Merkel B.J."/>
            <person name="Hornburger P."/>
            <person name="Mueller R.-W."/>
            <person name="Bruemmer F."/>
            <person name="Labrenz M."/>
            <person name="Spormann A.M."/>
            <person name="Op Den Camp H."/>
            <person name="Overmann J."/>
            <person name="Amann R."/>
            <person name="Jetten M.S.M."/>
            <person name="Mascher T."/>
            <person name="Medema M.H."/>
            <person name="Devos D.P."/>
            <person name="Kaster A.-K."/>
            <person name="Ovreas L."/>
            <person name="Rohde M."/>
            <person name="Galperin M.Y."/>
            <person name="Jogler C."/>
        </authorList>
    </citation>
    <scope>NUCLEOTIDE SEQUENCE [LARGE SCALE GENOMIC DNA]</scope>
    <source>
        <strain evidence="2 3">Poly51</strain>
    </source>
</reference>
<gene>
    <name evidence="2" type="ORF">Poly51_11830</name>
</gene>
<proteinExistence type="predicted"/>
<keyword evidence="3" id="KW-1185">Reference proteome</keyword>
<accession>A0A5C6FH96</accession>
<sequence>MLDSMQWDNHGMHRSGGGAVFSNSRRSPPPGDANRYPTGCAVVALQRRTLGIQALTINRRPVGRLGRVLFRNVEHTATNYSVRSASKSFMLELCFNAFSSACTPGRDVPNGRRSFFGRAGSLIAGHSERRDLQDAARCAVACGFFPVGYLFTAATFRKRTERRHHHLCPLLCGKMMATYRSFPRPFGCDLGTRTCSVAQFPAILVLTLPPATPWPRATADNQDMHRSGGGCIFRLLASVSPPPGDVNRYRTDPSDVPRICLHKRLLQRPIGKLSFGSCVS</sequence>
<protein>
    <submittedName>
        <fullName evidence="2">Uncharacterized protein</fullName>
    </submittedName>
</protein>
<feature type="region of interest" description="Disordered" evidence="1">
    <location>
        <begin position="1"/>
        <end position="35"/>
    </location>
</feature>
<evidence type="ECO:0000313" key="2">
    <source>
        <dbReference type="EMBL" id="TWU60901.1"/>
    </source>
</evidence>
<evidence type="ECO:0000313" key="3">
    <source>
        <dbReference type="Proteomes" id="UP000318288"/>
    </source>
</evidence>
<evidence type="ECO:0000256" key="1">
    <source>
        <dbReference type="SAM" id="MobiDB-lite"/>
    </source>
</evidence>
<dbReference type="AlphaFoldDB" id="A0A5C6FH96"/>
<comment type="caution">
    <text evidence="2">The sequence shown here is derived from an EMBL/GenBank/DDBJ whole genome shotgun (WGS) entry which is preliminary data.</text>
</comment>
<name>A0A5C6FH96_9BACT</name>
<organism evidence="2 3">
    <name type="scientific">Rubripirellula tenax</name>
    <dbReference type="NCBI Taxonomy" id="2528015"/>
    <lineage>
        <taxon>Bacteria</taxon>
        <taxon>Pseudomonadati</taxon>
        <taxon>Planctomycetota</taxon>
        <taxon>Planctomycetia</taxon>
        <taxon>Pirellulales</taxon>
        <taxon>Pirellulaceae</taxon>
        <taxon>Rubripirellula</taxon>
    </lineage>
</organism>
<dbReference type="EMBL" id="SJPW01000001">
    <property type="protein sequence ID" value="TWU60901.1"/>
    <property type="molecule type" value="Genomic_DNA"/>
</dbReference>